<keyword evidence="3" id="KW-1185">Reference proteome</keyword>
<organism evidence="2 3">
    <name type="scientific">Deinococcus psychrotolerans</name>
    <dbReference type="NCBI Taxonomy" id="2489213"/>
    <lineage>
        <taxon>Bacteria</taxon>
        <taxon>Thermotogati</taxon>
        <taxon>Deinococcota</taxon>
        <taxon>Deinococci</taxon>
        <taxon>Deinococcales</taxon>
        <taxon>Deinococcaceae</taxon>
        <taxon>Deinococcus</taxon>
    </lineage>
</organism>
<dbReference type="OrthoDB" id="70493at2"/>
<accession>A0A3G8YD72</accession>
<dbReference type="KEGG" id="dph:EHF33_11840"/>
<name>A0A3G8YD72_9DEIO</name>
<evidence type="ECO:0000313" key="3">
    <source>
        <dbReference type="Proteomes" id="UP000276417"/>
    </source>
</evidence>
<evidence type="ECO:0008006" key="4">
    <source>
        <dbReference type="Google" id="ProtNLM"/>
    </source>
</evidence>
<dbReference type="EMBL" id="CP034183">
    <property type="protein sequence ID" value="AZI43349.1"/>
    <property type="molecule type" value="Genomic_DNA"/>
</dbReference>
<sequence length="254" mass="25834">MKQAGKKFGFQKVWLLGALALPLAGCGDVGTTGSIQLPTTLNVGIAVGDSTSTVIVTKTFTPATAGTPEIPAVPAVPGVGGQPGTPAVPAIPAKPGTVAKTVWTSSGAGPATFTFTSRPGSDAAYVTGFRLISDKFNGVEQVADPKDAAITQLKLNIYVPSGYTCPVVNPIDPTSTRSQTQSCDSSLITTVQGNGVSTSPLNLDFTTPLVDLVIASNASASRSSIIEFVGFTSRGKSFVFNANVAATAQKQGDL</sequence>
<reference evidence="2 3" key="1">
    <citation type="submission" date="2018-11" db="EMBL/GenBank/DDBJ databases">
        <title>Deinococcus shelandsis sp. nov., isolated from South Shetland Islands soil of Antarctica.</title>
        <authorList>
            <person name="Tian J."/>
        </authorList>
    </citation>
    <scope>NUCLEOTIDE SEQUENCE [LARGE SCALE GENOMIC DNA]</scope>
    <source>
        <strain evidence="2 3">S14-83T</strain>
    </source>
</reference>
<dbReference type="Proteomes" id="UP000276417">
    <property type="component" value="Chromosome 1"/>
</dbReference>
<dbReference type="AlphaFoldDB" id="A0A3G8YD72"/>
<protein>
    <recommendedName>
        <fullName evidence="4">Lipoprotein</fullName>
    </recommendedName>
</protein>
<feature type="chain" id="PRO_5018241276" description="Lipoprotein" evidence="1">
    <location>
        <begin position="28"/>
        <end position="254"/>
    </location>
</feature>
<dbReference type="RefSeq" id="WP_124871729.1">
    <property type="nucleotide sequence ID" value="NZ_CP034183.1"/>
</dbReference>
<evidence type="ECO:0000313" key="2">
    <source>
        <dbReference type="EMBL" id="AZI43349.1"/>
    </source>
</evidence>
<evidence type="ECO:0000256" key="1">
    <source>
        <dbReference type="SAM" id="SignalP"/>
    </source>
</evidence>
<feature type="signal peptide" evidence="1">
    <location>
        <begin position="1"/>
        <end position="27"/>
    </location>
</feature>
<proteinExistence type="predicted"/>
<gene>
    <name evidence="2" type="ORF">EHF33_11840</name>
</gene>
<keyword evidence="1" id="KW-0732">Signal</keyword>